<comment type="caution">
    <text evidence="1">The sequence shown here is derived from an EMBL/GenBank/DDBJ whole genome shotgun (WGS) entry which is preliminary data.</text>
</comment>
<evidence type="ECO:0000313" key="1">
    <source>
        <dbReference type="EMBL" id="MBB5344212.1"/>
    </source>
</evidence>
<sequence length="90" mass="9881">MPILSCPDGVLLLGNVVEALRRQCELPGKTRSAHEIALEMDTAEALKASYRHAADHLVHCPLCRRLIAGRKSTVSLHTDTLQQTPEKNLA</sequence>
<reference evidence="1 2" key="1">
    <citation type="submission" date="2020-08" db="EMBL/GenBank/DDBJ databases">
        <title>Genomic Encyclopedia of Type Strains, Phase IV (KMG-V): Genome sequencing to study the core and pangenomes of soil and plant-associated prokaryotes.</title>
        <authorList>
            <person name="Whitman W."/>
        </authorList>
    </citation>
    <scope>NUCLEOTIDE SEQUENCE [LARGE SCALE GENOMIC DNA]</scope>
    <source>
        <strain evidence="1 2">M8US30</strain>
    </source>
</reference>
<accession>A0A7W8J7R4</accession>
<name>A0A7W8J7R4_9BACT</name>
<evidence type="ECO:0000313" key="2">
    <source>
        <dbReference type="Proteomes" id="UP000569092"/>
    </source>
</evidence>
<gene>
    <name evidence="1" type="ORF">HDF10_002191</name>
</gene>
<dbReference type="EMBL" id="JACHDZ010000003">
    <property type="protein sequence ID" value="MBB5344212.1"/>
    <property type="molecule type" value="Genomic_DNA"/>
</dbReference>
<dbReference type="AlphaFoldDB" id="A0A7W8J7R4"/>
<proteinExistence type="predicted"/>
<protein>
    <submittedName>
        <fullName evidence="1">Uncharacterized protein</fullName>
    </submittedName>
</protein>
<organism evidence="1 2">
    <name type="scientific">Tunturiibacter lichenicola</name>
    <dbReference type="NCBI Taxonomy" id="2051959"/>
    <lineage>
        <taxon>Bacteria</taxon>
        <taxon>Pseudomonadati</taxon>
        <taxon>Acidobacteriota</taxon>
        <taxon>Terriglobia</taxon>
        <taxon>Terriglobales</taxon>
        <taxon>Acidobacteriaceae</taxon>
        <taxon>Tunturiibacter</taxon>
    </lineage>
</organism>
<dbReference type="Proteomes" id="UP000569092">
    <property type="component" value="Unassembled WGS sequence"/>
</dbReference>